<dbReference type="EC" id="2.3.1.35" evidence="5"/>
<feature type="binding site" evidence="5">
    <location>
        <position position="174"/>
    </location>
    <ligand>
        <name>substrate</name>
    </ligand>
</feature>
<keyword evidence="5" id="KW-0055">Arginine biosynthesis</keyword>
<feature type="binding site" evidence="5">
    <location>
        <position position="406"/>
    </location>
    <ligand>
        <name>substrate</name>
    </ligand>
</feature>
<keyword evidence="5" id="KW-0028">Amino-acid biosynthesis</keyword>
<evidence type="ECO:0000313" key="7">
    <source>
        <dbReference type="Proteomes" id="UP001272052"/>
    </source>
</evidence>
<feature type="site" description="Cleavage; by autolysis" evidence="5">
    <location>
        <begin position="184"/>
        <end position="185"/>
    </location>
</feature>
<dbReference type="InterPro" id="IPR016117">
    <property type="entry name" value="ArgJ-like_dom_sf"/>
</dbReference>
<comment type="subunit">
    <text evidence="5">Heterotetramer of two alpha and two beta chains.</text>
</comment>
<dbReference type="Gene3D" id="3.60.70.12">
    <property type="entry name" value="L-amino peptidase D-ALA esterase/amidase"/>
    <property type="match status" value="1"/>
</dbReference>
<dbReference type="Gene3D" id="3.10.20.340">
    <property type="entry name" value="ArgJ beta chain, C-terminal domain"/>
    <property type="match status" value="1"/>
</dbReference>
<keyword evidence="7" id="KW-1185">Reference proteome</keyword>
<comment type="similarity">
    <text evidence="1 5">Belongs to the ArgJ family.</text>
</comment>
<evidence type="ECO:0000256" key="3">
    <source>
        <dbReference type="ARBA" id="ARBA00022813"/>
    </source>
</evidence>
<keyword evidence="2 5" id="KW-0808">Transferase</keyword>
<evidence type="ECO:0000256" key="5">
    <source>
        <dbReference type="HAMAP-Rule" id="MF_01106"/>
    </source>
</evidence>
<keyword evidence="5" id="KW-0963">Cytoplasm</keyword>
<evidence type="ECO:0000313" key="6">
    <source>
        <dbReference type="EMBL" id="MDV0445588.1"/>
    </source>
</evidence>
<protein>
    <recommendedName>
        <fullName evidence="5">Glutamate N-acetyltransferase</fullName>
        <ecNumber evidence="5">2.3.1.35</ecNumber>
    </recommendedName>
    <alternativeName>
        <fullName evidence="5">Ornithine acetyltransferase</fullName>
        <shortName evidence="5">OATase</shortName>
    </alternativeName>
    <alternativeName>
        <fullName evidence="5">Ornithine transacetylase</fullName>
    </alternativeName>
    <component>
        <recommendedName>
            <fullName evidence="5">Glutamate N-acetyltransferase alpha chain</fullName>
        </recommendedName>
    </component>
    <component>
        <recommendedName>
            <fullName evidence="5">Glutamate N-acetyltransferase beta chain</fullName>
        </recommendedName>
    </component>
</protein>
<proteinExistence type="inferred from homology"/>
<feature type="binding site" evidence="5">
    <location>
        <position position="148"/>
    </location>
    <ligand>
        <name>substrate</name>
    </ligand>
</feature>
<feature type="active site" description="Nucleophile" evidence="5">
    <location>
        <position position="185"/>
    </location>
</feature>
<keyword evidence="3 5" id="KW-0068">Autocatalytic cleavage</keyword>
<dbReference type="PANTHER" id="PTHR23100">
    <property type="entry name" value="ARGININE BIOSYNTHESIS BIFUNCTIONAL PROTEIN ARGJ"/>
    <property type="match status" value="1"/>
</dbReference>
<dbReference type="NCBIfam" id="TIGR00120">
    <property type="entry name" value="ArgJ"/>
    <property type="match status" value="1"/>
</dbReference>
<sequence length="406" mass="42942">MIQKITGGVCAVDGVEAFGIKEGKYGLAIITAKGNAAGVYTKNRVVAAPVIVTKEKLETNGGYLEAVIANSGNANAFTGEDGIFDANEMADVLAQNLEIDPKYVAVASTGVIGRKLHIDKIKNQIGDVLPKLSSTEKANEEAMKAIMTTDLVPKGFAVEAQTSKGNFRVGGIAKGSGMIEPNMGTMLSFVYTDADVTSSLLQMCLKDATDCTFNRIVVDGDTSTNDMCLITATGKSGVNINLDDEMIYSEFQIALETVMKELAKMIAKDGEGATKLIECTASGAYTEEDAVLAAKAIVRSPLVKTAIFGNDPNWGRIVAAAGYSGAEFDQDQISLEVADGSHSVSLVDKGEITKNDEATLGKLKAIMSAETIYIKVDLGTDYTGTATAWGCDLTYDYVKINADYTT</sequence>
<accession>A0ABU3VQA7</accession>
<name>A0ABU3VQA7_9EURY</name>
<evidence type="ECO:0000256" key="4">
    <source>
        <dbReference type="ARBA" id="ARBA00023315"/>
    </source>
</evidence>
<keyword evidence="4 5" id="KW-0012">Acyltransferase</keyword>
<dbReference type="PANTHER" id="PTHR23100:SF0">
    <property type="entry name" value="ARGININE BIOSYNTHESIS BIFUNCTIONAL PROTEIN ARGJ, MITOCHONDRIAL"/>
    <property type="match status" value="1"/>
</dbReference>
<dbReference type="Proteomes" id="UP001272052">
    <property type="component" value="Unassembled WGS sequence"/>
</dbReference>
<comment type="caution">
    <text evidence="6">The sequence shown here is derived from an EMBL/GenBank/DDBJ whole genome shotgun (WGS) entry which is preliminary data.</text>
</comment>
<evidence type="ECO:0000256" key="2">
    <source>
        <dbReference type="ARBA" id="ARBA00022679"/>
    </source>
</evidence>
<dbReference type="CDD" id="cd02152">
    <property type="entry name" value="OAT"/>
    <property type="match status" value="1"/>
</dbReference>
<feature type="site" description="Involved in the stabilization of negative charge on the oxyanion by the formation of the oxyanion hole" evidence="5">
    <location>
        <position position="109"/>
    </location>
</feature>
<comment type="function">
    <text evidence="5">Catalyzes the transfer of the acetyl group from N(2)-acetylornithine to glutamate, forming N-acetylglutamate and L-ornithine.</text>
</comment>
<dbReference type="NCBIfam" id="NF003802">
    <property type="entry name" value="PRK05388.1"/>
    <property type="match status" value="1"/>
</dbReference>
<dbReference type="HAMAP" id="MF_01106">
    <property type="entry name" value="ArgJ"/>
    <property type="match status" value="1"/>
</dbReference>
<comment type="catalytic activity">
    <reaction evidence="5">
        <text>N(2)-acetyl-L-ornithine + L-glutamate = N-acetyl-L-glutamate + L-ornithine</text>
        <dbReference type="Rhea" id="RHEA:15349"/>
        <dbReference type="ChEBI" id="CHEBI:29985"/>
        <dbReference type="ChEBI" id="CHEBI:44337"/>
        <dbReference type="ChEBI" id="CHEBI:46911"/>
        <dbReference type="ChEBI" id="CHEBI:57805"/>
        <dbReference type="EC" id="2.3.1.35"/>
    </reaction>
</comment>
<evidence type="ECO:0000256" key="1">
    <source>
        <dbReference type="ARBA" id="ARBA00006774"/>
    </source>
</evidence>
<dbReference type="InterPro" id="IPR042195">
    <property type="entry name" value="ArgJ_beta_C"/>
</dbReference>
<dbReference type="EMBL" id="JAWDKC010000019">
    <property type="protein sequence ID" value="MDV0445588.1"/>
    <property type="molecule type" value="Genomic_DNA"/>
</dbReference>
<dbReference type="InterPro" id="IPR002813">
    <property type="entry name" value="Arg_biosynth_ArgJ"/>
</dbReference>
<comment type="pathway">
    <text evidence="5">Amino-acid biosynthesis; L-arginine biosynthesis; L-ornithine and N-acetyl-L-glutamate from L-glutamate and N(2)-acetyl-L-ornithine (cyclic): step 1/1.</text>
</comment>
<comment type="subcellular location">
    <subcellularLocation>
        <location evidence="5">Cytoplasm</location>
    </subcellularLocation>
</comment>
<gene>
    <name evidence="5 6" type="primary">argJ</name>
    <name evidence="6" type="ORF">MmiAt1_11730</name>
</gene>
<feature type="binding site" evidence="5">
    <location>
        <position position="185"/>
    </location>
    <ligand>
        <name>substrate</name>
    </ligand>
</feature>
<feature type="binding site" evidence="5">
    <location>
        <position position="401"/>
    </location>
    <ligand>
        <name>substrate</name>
    </ligand>
</feature>
<reference evidence="6 7" key="1">
    <citation type="submission" date="2023-06" db="EMBL/GenBank/DDBJ databases">
        <title>Genome sequence of Methanimicrococcus sp. At1.</title>
        <authorList>
            <person name="Protasov E."/>
            <person name="Platt K."/>
            <person name="Poehlein A."/>
            <person name="Daniel R."/>
            <person name="Brune A."/>
        </authorList>
    </citation>
    <scope>NUCLEOTIDE SEQUENCE [LARGE SCALE GENOMIC DNA]</scope>
    <source>
        <strain evidence="6 7">At1</strain>
    </source>
</reference>
<feature type="site" description="Involved in the stabilization of negative charge on the oxyanion by the formation of the oxyanion hole" evidence="5">
    <location>
        <position position="110"/>
    </location>
</feature>
<dbReference type="SUPFAM" id="SSF56266">
    <property type="entry name" value="DmpA/ArgJ-like"/>
    <property type="match status" value="1"/>
</dbReference>
<feature type="chain" id="PRO_5044940751" description="Glutamate N-acetyltransferase alpha chain" evidence="5">
    <location>
        <begin position="1"/>
        <end position="184"/>
    </location>
</feature>
<feature type="chain" id="PRO_5044940750" description="Glutamate N-acetyltransferase beta chain" evidence="5">
    <location>
        <begin position="185"/>
        <end position="406"/>
    </location>
</feature>
<organism evidence="6 7">
    <name type="scientific">Methanimicrococcus hacksteinii</name>
    <dbReference type="NCBI Taxonomy" id="3028293"/>
    <lineage>
        <taxon>Archaea</taxon>
        <taxon>Methanobacteriati</taxon>
        <taxon>Methanobacteriota</taxon>
        <taxon>Stenosarchaea group</taxon>
        <taxon>Methanomicrobia</taxon>
        <taxon>Methanosarcinales</taxon>
        <taxon>Methanosarcinaceae</taxon>
        <taxon>Methanimicrococcus</taxon>
    </lineage>
</organism>
<feature type="binding site" evidence="5">
    <location>
        <position position="271"/>
    </location>
    <ligand>
        <name>substrate</name>
    </ligand>
</feature>
<dbReference type="Pfam" id="PF01960">
    <property type="entry name" value="ArgJ"/>
    <property type="match status" value="1"/>
</dbReference>